<protein>
    <submittedName>
        <fullName evidence="1">Uncharacterized protein</fullName>
    </submittedName>
</protein>
<dbReference type="AlphaFoldDB" id="A0A5N6TC63"/>
<reference evidence="1 2" key="1">
    <citation type="submission" date="2019-04" db="EMBL/GenBank/DDBJ databases">
        <title>Friends and foes A comparative genomics study of 23 Aspergillus species from section Flavi.</title>
        <authorList>
            <consortium name="DOE Joint Genome Institute"/>
            <person name="Kjaerbolling I."/>
            <person name="Vesth T."/>
            <person name="Frisvad J.C."/>
            <person name="Nybo J.L."/>
            <person name="Theobald S."/>
            <person name="Kildgaard S."/>
            <person name="Isbrandt T."/>
            <person name="Kuo A."/>
            <person name="Sato A."/>
            <person name="Lyhne E.K."/>
            <person name="Kogle M.E."/>
            <person name="Wiebenga A."/>
            <person name="Kun R.S."/>
            <person name="Lubbers R.J."/>
            <person name="Makela M.R."/>
            <person name="Barry K."/>
            <person name="Chovatia M."/>
            <person name="Clum A."/>
            <person name="Daum C."/>
            <person name="Haridas S."/>
            <person name="He G."/>
            <person name="LaButti K."/>
            <person name="Lipzen A."/>
            <person name="Mondo S."/>
            <person name="Riley R."/>
            <person name="Salamov A."/>
            <person name="Simmons B.A."/>
            <person name="Magnuson J.K."/>
            <person name="Henrissat B."/>
            <person name="Mortensen U.H."/>
            <person name="Larsen T.O."/>
            <person name="Devries R.P."/>
            <person name="Grigoriev I.V."/>
            <person name="Machida M."/>
            <person name="Baker S.E."/>
            <person name="Andersen M.R."/>
        </authorList>
    </citation>
    <scope>NUCLEOTIDE SEQUENCE [LARGE SCALE GENOMIC DNA]</scope>
    <source>
        <strain evidence="1 2">CBS 117625</strain>
    </source>
</reference>
<sequence>MSTTSTEDTCDEMNLQTEKLFRDDSEVTTLCLWTDKRYNHILGLLLVWANGYSSGVLGSSAGIYHEWHFESFLQSEKDIKFDEIEYLNEIGCDCYNGLVEETSMFQAYVDTKFQCAGWAFIGMEITQAGPRLVSLRPMAGIHSYRDRMEYDQPEEESNNQSRNTVNRYVLHDATHYPEALLTGKGVFGS</sequence>
<keyword evidence="2" id="KW-1185">Reference proteome</keyword>
<evidence type="ECO:0000313" key="1">
    <source>
        <dbReference type="EMBL" id="KAE8143974.1"/>
    </source>
</evidence>
<dbReference type="GeneID" id="43642603"/>
<proteinExistence type="predicted"/>
<name>A0A5N6TC63_ASPPS</name>
<dbReference type="RefSeq" id="XP_031920037.1">
    <property type="nucleotide sequence ID" value="XM_032058393.1"/>
</dbReference>
<accession>A0A5N6TC63</accession>
<dbReference type="Proteomes" id="UP000325672">
    <property type="component" value="Unassembled WGS sequence"/>
</dbReference>
<evidence type="ECO:0000313" key="2">
    <source>
        <dbReference type="Proteomes" id="UP000325672"/>
    </source>
</evidence>
<dbReference type="EMBL" id="ML743551">
    <property type="protein sequence ID" value="KAE8143974.1"/>
    <property type="molecule type" value="Genomic_DNA"/>
</dbReference>
<organism evidence="1 2">
    <name type="scientific">Aspergillus pseudotamarii</name>
    <dbReference type="NCBI Taxonomy" id="132259"/>
    <lineage>
        <taxon>Eukaryota</taxon>
        <taxon>Fungi</taxon>
        <taxon>Dikarya</taxon>
        <taxon>Ascomycota</taxon>
        <taxon>Pezizomycotina</taxon>
        <taxon>Eurotiomycetes</taxon>
        <taxon>Eurotiomycetidae</taxon>
        <taxon>Eurotiales</taxon>
        <taxon>Aspergillaceae</taxon>
        <taxon>Aspergillus</taxon>
        <taxon>Aspergillus subgen. Circumdati</taxon>
    </lineage>
</organism>
<gene>
    <name evidence="1" type="ORF">BDV38DRAFT_277037</name>
</gene>